<dbReference type="Pfam" id="PF01380">
    <property type="entry name" value="SIS"/>
    <property type="match status" value="1"/>
</dbReference>
<evidence type="ECO:0000256" key="1">
    <source>
        <dbReference type="ARBA" id="ARBA00023015"/>
    </source>
</evidence>
<keyword evidence="1" id="KW-0805">Transcription regulation</keyword>
<evidence type="ECO:0000313" key="8">
    <source>
        <dbReference type="EMBL" id="RQP24413.1"/>
    </source>
</evidence>
<comment type="caution">
    <text evidence="8">The sequence shown here is derived from an EMBL/GenBank/DDBJ whole genome shotgun (WGS) entry which is preliminary data.</text>
</comment>
<evidence type="ECO:0000256" key="5">
    <source>
        <dbReference type="SAM" id="MobiDB-lite"/>
    </source>
</evidence>
<dbReference type="PANTHER" id="PTHR30514">
    <property type="entry name" value="GLUCOKINASE"/>
    <property type="match status" value="1"/>
</dbReference>
<dbReference type="InterPro" id="IPR009057">
    <property type="entry name" value="Homeodomain-like_sf"/>
</dbReference>
<evidence type="ECO:0000256" key="3">
    <source>
        <dbReference type="ARBA" id="ARBA00023152"/>
    </source>
</evidence>
<dbReference type="GO" id="GO:0003700">
    <property type="term" value="F:DNA-binding transcription factor activity"/>
    <property type="evidence" value="ECO:0007669"/>
    <property type="project" value="InterPro"/>
</dbReference>
<dbReference type="EMBL" id="QUSW01000003">
    <property type="protein sequence ID" value="RQP24413.1"/>
    <property type="molecule type" value="Genomic_DNA"/>
</dbReference>
<dbReference type="PROSITE" id="PS51464">
    <property type="entry name" value="SIS"/>
    <property type="match status" value="1"/>
</dbReference>
<dbReference type="SUPFAM" id="SSF46689">
    <property type="entry name" value="Homeodomain-like"/>
    <property type="match status" value="1"/>
</dbReference>
<dbReference type="Gene3D" id="1.10.10.10">
    <property type="entry name" value="Winged helix-like DNA-binding domain superfamily/Winged helix DNA-binding domain"/>
    <property type="match status" value="1"/>
</dbReference>
<dbReference type="GO" id="GO:0006096">
    <property type="term" value="P:glycolytic process"/>
    <property type="evidence" value="ECO:0007669"/>
    <property type="project" value="UniProtKB-KW"/>
</dbReference>
<feature type="domain" description="SIS" evidence="7">
    <location>
        <begin position="122"/>
        <end position="261"/>
    </location>
</feature>
<feature type="compositionally biased region" description="Low complexity" evidence="5">
    <location>
        <begin position="271"/>
        <end position="294"/>
    </location>
</feature>
<evidence type="ECO:0000259" key="7">
    <source>
        <dbReference type="PROSITE" id="PS51464"/>
    </source>
</evidence>
<dbReference type="InterPro" id="IPR036388">
    <property type="entry name" value="WH-like_DNA-bd_sf"/>
</dbReference>
<dbReference type="Pfam" id="PF01418">
    <property type="entry name" value="HTH_6"/>
    <property type="match status" value="1"/>
</dbReference>
<dbReference type="OrthoDB" id="8998729at2"/>
<keyword evidence="9" id="KW-1185">Reference proteome</keyword>
<evidence type="ECO:0000256" key="4">
    <source>
        <dbReference type="ARBA" id="ARBA00023163"/>
    </source>
</evidence>
<dbReference type="Gene3D" id="3.40.50.10490">
    <property type="entry name" value="Glucose-6-phosphate isomerase like protein, domain 1"/>
    <property type="match status" value="1"/>
</dbReference>
<dbReference type="InterPro" id="IPR000281">
    <property type="entry name" value="HTH_RpiR"/>
</dbReference>
<dbReference type="InterPro" id="IPR001347">
    <property type="entry name" value="SIS_dom"/>
</dbReference>
<evidence type="ECO:0000256" key="2">
    <source>
        <dbReference type="ARBA" id="ARBA00023125"/>
    </source>
</evidence>
<gene>
    <name evidence="8" type="ORF">DZC73_14060</name>
</gene>
<feature type="region of interest" description="Disordered" evidence="5">
    <location>
        <begin position="269"/>
        <end position="294"/>
    </location>
</feature>
<dbReference type="AlphaFoldDB" id="A0A3N7HRQ2"/>
<name>A0A3N7HRQ2_9BURK</name>
<proteinExistence type="predicted"/>
<dbReference type="SUPFAM" id="SSF53697">
    <property type="entry name" value="SIS domain"/>
    <property type="match status" value="1"/>
</dbReference>
<keyword evidence="4" id="KW-0804">Transcription</keyword>
<sequence>MLTRIQAQLPHLSKSERLVGSWILANPMAALEQDTRSLAQQIDVSQPTLVRFARSLGCDGFQDFRMRLARSLGEARAEPPTTLLSIAQSPDVATLAHKLFDFSAHALLQVRDTLDMQSLEAAIDALDRTAKVDFFGFGHAVSVAQDAMRRFMRLELQVAACTDSHLQSLAAAQLRAGDVAVLISQTGRSPELQQVLSAAKVRGATCIALTTSNSPLEAAGDIALCIDIPDSGDALTPATAQLAQLLVIDILAIGVAARRSARIAESVTTVRPKPAAAKKGTAPRKTTAKGAPRR</sequence>
<feature type="domain" description="HTH rpiR-type" evidence="6">
    <location>
        <begin position="1"/>
        <end position="75"/>
    </location>
</feature>
<evidence type="ECO:0000259" key="6">
    <source>
        <dbReference type="PROSITE" id="PS51071"/>
    </source>
</evidence>
<dbReference type="InterPro" id="IPR047640">
    <property type="entry name" value="RpiR-like"/>
</dbReference>
<keyword evidence="2" id="KW-0238">DNA-binding</keyword>
<reference evidence="8 9" key="2">
    <citation type="submission" date="2018-12" db="EMBL/GenBank/DDBJ databases">
        <title>Rhizobacter gummiphilus sp. nov., a rubber-degrading bacterium isolated from the soil of a botanical garden in Japan.</title>
        <authorList>
            <person name="Shunsuke S.S."/>
        </authorList>
    </citation>
    <scope>NUCLEOTIDE SEQUENCE [LARGE SCALE GENOMIC DNA]</scope>
    <source>
        <strain evidence="8 9">S-16</strain>
    </source>
</reference>
<dbReference type="CDD" id="cd05013">
    <property type="entry name" value="SIS_RpiR"/>
    <property type="match status" value="1"/>
</dbReference>
<dbReference type="GO" id="GO:0097367">
    <property type="term" value="F:carbohydrate derivative binding"/>
    <property type="evidence" value="ECO:0007669"/>
    <property type="project" value="InterPro"/>
</dbReference>
<evidence type="ECO:0000313" key="9">
    <source>
        <dbReference type="Proteomes" id="UP000267464"/>
    </source>
</evidence>
<dbReference type="RefSeq" id="WP_124540945.1">
    <property type="nucleotide sequence ID" value="NZ_QUSW01000003.1"/>
</dbReference>
<keyword evidence="3" id="KW-0324">Glycolysis</keyword>
<reference evidence="8 9" key="1">
    <citation type="submission" date="2018-08" db="EMBL/GenBank/DDBJ databases">
        <authorList>
            <person name="Khan S.A."/>
            <person name="Jeon C.O."/>
            <person name="Chun B.H."/>
            <person name="Jeong S.E."/>
        </authorList>
    </citation>
    <scope>NUCLEOTIDE SEQUENCE [LARGE SCALE GENOMIC DNA]</scope>
    <source>
        <strain evidence="8 9">S-16</strain>
    </source>
</reference>
<dbReference type="GO" id="GO:0003677">
    <property type="term" value="F:DNA binding"/>
    <property type="evidence" value="ECO:0007669"/>
    <property type="project" value="UniProtKB-KW"/>
</dbReference>
<dbReference type="InterPro" id="IPR046348">
    <property type="entry name" value="SIS_dom_sf"/>
</dbReference>
<accession>A0A3N7HRQ2</accession>
<dbReference type="PROSITE" id="PS51071">
    <property type="entry name" value="HTH_RPIR"/>
    <property type="match status" value="1"/>
</dbReference>
<organism evidence="8 9">
    <name type="scientific">Piscinibacter terrae</name>
    <dbReference type="NCBI Taxonomy" id="2496871"/>
    <lineage>
        <taxon>Bacteria</taxon>
        <taxon>Pseudomonadati</taxon>
        <taxon>Pseudomonadota</taxon>
        <taxon>Betaproteobacteria</taxon>
        <taxon>Burkholderiales</taxon>
        <taxon>Sphaerotilaceae</taxon>
        <taxon>Piscinibacter</taxon>
    </lineage>
</organism>
<dbReference type="Proteomes" id="UP000267464">
    <property type="component" value="Unassembled WGS sequence"/>
</dbReference>
<dbReference type="PANTHER" id="PTHR30514:SF1">
    <property type="entry name" value="HTH-TYPE TRANSCRIPTIONAL REGULATOR HEXR-RELATED"/>
    <property type="match status" value="1"/>
</dbReference>
<dbReference type="InterPro" id="IPR035472">
    <property type="entry name" value="RpiR-like_SIS"/>
</dbReference>
<protein>
    <submittedName>
        <fullName evidence="8">MurR/RpiR family transcriptional regulator</fullName>
    </submittedName>
</protein>